<dbReference type="EMBL" id="LXKA01000011">
    <property type="protein sequence ID" value="OAJ65904.1"/>
    <property type="molecule type" value="Genomic_DNA"/>
</dbReference>
<dbReference type="STRING" id="1462993.A6V36_10170"/>
<comment type="similarity">
    <text evidence="1">Belongs to the EcnA/EcnB lipoprotein family.</text>
</comment>
<dbReference type="InterPro" id="IPR012556">
    <property type="entry name" value="Entericidin"/>
</dbReference>
<keyword evidence="5" id="KW-0564">Palmitate</keyword>
<comment type="caution">
    <text evidence="8">The sequence shown here is derived from an EMBL/GenBank/DDBJ whole genome shotgun (WGS) entry which is preliminary data.</text>
</comment>
<evidence type="ECO:0000313" key="10">
    <source>
        <dbReference type="Proteomes" id="UP000078116"/>
    </source>
</evidence>
<keyword evidence="9" id="KW-1185">Reference proteome</keyword>
<keyword evidence="4" id="KW-0472">Membrane</keyword>
<evidence type="ECO:0000256" key="6">
    <source>
        <dbReference type="ARBA" id="ARBA00023288"/>
    </source>
</evidence>
<evidence type="ECO:0000256" key="4">
    <source>
        <dbReference type="ARBA" id="ARBA00023136"/>
    </source>
</evidence>
<dbReference type="Proteomes" id="UP000078116">
    <property type="component" value="Unassembled WGS sequence"/>
</dbReference>
<dbReference type="Proteomes" id="UP000077961">
    <property type="component" value="Unassembled WGS sequence"/>
</dbReference>
<dbReference type="PROSITE" id="PS51257">
    <property type="entry name" value="PROKAR_LIPOPROTEIN"/>
    <property type="match status" value="1"/>
</dbReference>
<dbReference type="EMBL" id="LXJZ01000209">
    <property type="protein sequence ID" value="OAJ54050.1"/>
    <property type="molecule type" value="Genomic_DNA"/>
</dbReference>
<evidence type="ECO:0000256" key="3">
    <source>
        <dbReference type="ARBA" id="ARBA00022729"/>
    </source>
</evidence>
<name>A0A1A9NIC9_9BURK</name>
<evidence type="ECO:0000313" key="7">
    <source>
        <dbReference type="EMBL" id="OAJ54050.1"/>
    </source>
</evidence>
<dbReference type="AlphaFoldDB" id="A0A1A9NIC9"/>
<sequence length="51" mass="5427">MMKNMNRTTLLRRVALGALAGLLFGLAGCNTVHGFGQDMSHLGNSISNHAE</sequence>
<dbReference type="GO" id="GO:0016020">
    <property type="term" value="C:membrane"/>
    <property type="evidence" value="ECO:0007669"/>
    <property type="project" value="InterPro"/>
</dbReference>
<protein>
    <submittedName>
        <fullName evidence="8">Entericidin</fullName>
    </submittedName>
</protein>
<dbReference type="GO" id="GO:0009636">
    <property type="term" value="P:response to toxic substance"/>
    <property type="evidence" value="ECO:0007669"/>
    <property type="project" value="InterPro"/>
</dbReference>
<accession>A0A1A9NIC9</accession>
<gene>
    <name evidence="7" type="ORF">A6V36_10170</name>
    <name evidence="8" type="ORF">A6V37_12670</name>
</gene>
<reference evidence="9 10" key="1">
    <citation type="submission" date="2016-04" db="EMBL/GenBank/DDBJ databases">
        <title>Reclassification of Paraburkholderia panaciterrae (Farh et al. 2015) Dobritsa &amp; Samadpour 2016 as a later homotypic synonym of Paraburkholderia ginsengiterrae (Farh et al. 2015) Dobritsa &amp; Samadpour 2016.</title>
        <authorList>
            <person name="Dobritsa A.P."/>
            <person name="Kutumbaka K."/>
            <person name="Samadpour M."/>
        </authorList>
    </citation>
    <scope>NUCLEOTIDE SEQUENCE [LARGE SCALE GENOMIC DNA]</scope>
    <source>
        <strain evidence="8 10">DCY85</strain>
        <strain evidence="7 9">DCY85-1</strain>
    </source>
</reference>
<organism evidence="8 10">
    <name type="scientific">Paraburkholderia ginsengiterrae</name>
    <dbReference type="NCBI Taxonomy" id="1462993"/>
    <lineage>
        <taxon>Bacteria</taxon>
        <taxon>Pseudomonadati</taxon>
        <taxon>Pseudomonadota</taxon>
        <taxon>Betaproteobacteria</taxon>
        <taxon>Burkholderiales</taxon>
        <taxon>Burkholderiaceae</taxon>
        <taxon>Paraburkholderia</taxon>
    </lineage>
</organism>
<evidence type="ECO:0000313" key="8">
    <source>
        <dbReference type="EMBL" id="OAJ65904.1"/>
    </source>
</evidence>
<keyword evidence="3" id="KW-0732">Signal</keyword>
<keyword evidence="6" id="KW-0449">Lipoprotein</keyword>
<proteinExistence type="inferred from homology"/>
<evidence type="ECO:0000256" key="5">
    <source>
        <dbReference type="ARBA" id="ARBA00023139"/>
    </source>
</evidence>
<dbReference type="Pfam" id="PF08085">
    <property type="entry name" value="Entericidin"/>
    <property type="match status" value="1"/>
</dbReference>
<keyword evidence="2" id="KW-1003">Cell membrane</keyword>
<evidence type="ECO:0000313" key="9">
    <source>
        <dbReference type="Proteomes" id="UP000077961"/>
    </source>
</evidence>
<dbReference type="RefSeq" id="WP_064271291.1">
    <property type="nucleotide sequence ID" value="NZ_LXJZ01000209.1"/>
</dbReference>
<evidence type="ECO:0000256" key="2">
    <source>
        <dbReference type="ARBA" id="ARBA00022475"/>
    </source>
</evidence>
<evidence type="ECO:0000256" key="1">
    <source>
        <dbReference type="ARBA" id="ARBA00010296"/>
    </source>
</evidence>